<dbReference type="Gene3D" id="3.90.215.10">
    <property type="entry name" value="Gamma Fibrinogen, chain A, domain 1"/>
    <property type="match status" value="1"/>
</dbReference>
<dbReference type="GeneID" id="100175128"/>
<feature type="domain" description="Fibrinogen C-terminal" evidence="3">
    <location>
        <begin position="46"/>
        <end position="262"/>
    </location>
</feature>
<accession>F6TN85</accession>
<dbReference type="Proteomes" id="UP000008144">
    <property type="component" value="Unassembled WGS sequence"/>
</dbReference>
<dbReference type="PANTHER" id="PTHR19143">
    <property type="entry name" value="FIBRINOGEN/TENASCIN/ANGIOPOEITIN"/>
    <property type="match status" value="1"/>
</dbReference>
<name>F6TN85_CIOIN</name>
<gene>
    <name evidence="4" type="primary">LOC100175128</name>
</gene>
<reference evidence="4" key="3">
    <citation type="submission" date="2025-09" db="UniProtKB">
        <authorList>
            <consortium name="Ensembl"/>
        </authorList>
    </citation>
    <scope>IDENTIFICATION</scope>
</reference>
<dbReference type="PANTHER" id="PTHR19143:SF424">
    <property type="entry name" value="FIBRINOGEN C-TERMINAL DOMAIN-CONTAINING PROTEIN"/>
    <property type="match status" value="1"/>
</dbReference>
<proteinExistence type="predicted"/>
<dbReference type="InterPro" id="IPR002181">
    <property type="entry name" value="Fibrinogen_a/b/g_C_dom"/>
</dbReference>
<reference evidence="4" key="2">
    <citation type="submission" date="2025-08" db="UniProtKB">
        <authorList>
            <consortium name="Ensembl"/>
        </authorList>
    </citation>
    <scope>IDENTIFICATION</scope>
</reference>
<protein>
    <submittedName>
        <fullName evidence="4">Ryncolin-4</fullName>
    </submittedName>
</protein>
<feature type="signal peptide" evidence="2">
    <location>
        <begin position="1"/>
        <end position="19"/>
    </location>
</feature>
<dbReference type="AlphaFoldDB" id="F6TN85"/>
<reference evidence="5" key="1">
    <citation type="journal article" date="2002" name="Science">
        <title>The draft genome of Ciona intestinalis: insights into chordate and vertebrate origins.</title>
        <authorList>
            <person name="Dehal P."/>
            <person name="Satou Y."/>
            <person name="Campbell R.K."/>
            <person name="Chapman J."/>
            <person name="Degnan B."/>
            <person name="De Tomaso A."/>
            <person name="Davidson B."/>
            <person name="Di Gregorio A."/>
            <person name="Gelpke M."/>
            <person name="Goodstein D.M."/>
            <person name="Harafuji N."/>
            <person name="Hastings K.E."/>
            <person name="Ho I."/>
            <person name="Hotta K."/>
            <person name="Huang W."/>
            <person name="Kawashima T."/>
            <person name="Lemaire P."/>
            <person name="Martinez D."/>
            <person name="Meinertzhagen I.A."/>
            <person name="Necula S."/>
            <person name="Nonaka M."/>
            <person name="Putnam N."/>
            <person name="Rash S."/>
            <person name="Saiga H."/>
            <person name="Satake M."/>
            <person name="Terry A."/>
            <person name="Yamada L."/>
            <person name="Wang H.G."/>
            <person name="Awazu S."/>
            <person name="Azumi K."/>
            <person name="Boore J."/>
            <person name="Branno M."/>
            <person name="Chin-Bow S."/>
            <person name="DeSantis R."/>
            <person name="Doyle S."/>
            <person name="Francino P."/>
            <person name="Keys D.N."/>
            <person name="Haga S."/>
            <person name="Hayashi H."/>
            <person name="Hino K."/>
            <person name="Imai K.S."/>
            <person name="Inaba K."/>
            <person name="Kano S."/>
            <person name="Kobayashi K."/>
            <person name="Kobayashi M."/>
            <person name="Lee B.I."/>
            <person name="Makabe K.W."/>
            <person name="Manohar C."/>
            <person name="Matassi G."/>
            <person name="Medina M."/>
            <person name="Mochizuki Y."/>
            <person name="Mount S."/>
            <person name="Morishita T."/>
            <person name="Miura S."/>
            <person name="Nakayama A."/>
            <person name="Nishizaka S."/>
            <person name="Nomoto H."/>
            <person name="Ohta F."/>
            <person name="Oishi K."/>
            <person name="Rigoutsos I."/>
            <person name="Sano M."/>
            <person name="Sasaki A."/>
            <person name="Sasakura Y."/>
            <person name="Shoguchi E."/>
            <person name="Shin-i T."/>
            <person name="Spagnuolo A."/>
            <person name="Stainier D."/>
            <person name="Suzuki M.M."/>
            <person name="Tassy O."/>
            <person name="Takatori N."/>
            <person name="Tokuoka M."/>
            <person name="Yagi K."/>
            <person name="Yoshizaki F."/>
            <person name="Wada S."/>
            <person name="Zhang C."/>
            <person name="Hyatt P.D."/>
            <person name="Larimer F."/>
            <person name="Detter C."/>
            <person name="Doggett N."/>
            <person name="Glavina T."/>
            <person name="Hawkins T."/>
            <person name="Richardson P."/>
            <person name="Lucas S."/>
            <person name="Kohara Y."/>
            <person name="Levine M."/>
            <person name="Satoh N."/>
            <person name="Rokhsar D.S."/>
        </authorList>
    </citation>
    <scope>NUCLEOTIDE SEQUENCE [LARGE SCALE GENOMIC DNA]</scope>
</reference>
<dbReference type="InterPro" id="IPR036056">
    <property type="entry name" value="Fibrinogen-like_C"/>
</dbReference>
<dbReference type="CDD" id="cd00087">
    <property type="entry name" value="FReD"/>
    <property type="match status" value="1"/>
</dbReference>
<keyword evidence="2" id="KW-0732">Signal</keyword>
<dbReference type="OrthoDB" id="5968928at2759"/>
<dbReference type="STRING" id="7719.ENSCINP00000021040"/>
<feature type="chain" id="PRO_5030169459" evidence="2">
    <location>
        <begin position="20"/>
        <end position="262"/>
    </location>
</feature>
<dbReference type="InterPro" id="IPR014716">
    <property type="entry name" value="Fibrinogen_a/b/g_C_1"/>
</dbReference>
<organism evidence="4 5">
    <name type="scientific">Ciona intestinalis</name>
    <name type="common">Transparent sea squirt</name>
    <name type="synonym">Ascidia intestinalis</name>
    <dbReference type="NCBI Taxonomy" id="7719"/>
    <lineage>
        <taxon>Eukaryota</taxon>
        <taxon>Metazoa</taxon>
        <taxon>Chordata</taxon>
        <taxon>Tunicata</taxon>
        <taxon>Ascidiacea</taxon>
        <taxon>Phlebobranchia</taxon>
        <taxon>Cionidae</taxon>
        <taxon>Ciona</taxon>
    </lineage>
</organism>
<dbReference type="SMART" id="SM00186">
    <property type="entry name" value="FBG"/>
    <property type="match status" value="1"/>
</dbReference>
<dbReference type="Ensembl" id="ENSCINT00000021040.3">
    <property type="protein sequence ID" value="ENSCINP00000021040.3"/>
    <property type="gene ID" value="ENSCING00000017001.2"/>
</dbReference>
<evidence type="ECO:0000256" key="1">
    <source>
        <dbReference type="ARBA" id="ARBA00023157"/>
    </source>
</evidence>
<evidence type="ECO:0000259" key="3">
    <source>
        <dbReference type="PROSITE" id="PS51406"/>
    </source>
</evidence>
<dbReference type="Pfam" id="PF00147">
    <property type="entry name" value="Fibrinogen_C"/>
    <property type="match status" value="1"/>
</dbReference>
<dbReference type="GeneTree" id="ENSGT00940000164607"/>
<dbReference type="KEGG" id="cin:100175128"/>
<dbReference type="InParanoid" id="F6TN85"/>
<dbReference type="SUPFAM" id="SSF56496">
    <property type="entry name" value="Fibrinogen C-terminal domain-like"/>
    <property type="match status" value="1"/>
</dbReference>
<dbReference type="NCBIfam" id="NF040941">
    <property type="entry name" value="GGGWT_bact"/>
    <property type="match status" value="1"/>
</dbReference>
<dbReference type="RefSeq" id="XP_026695720.1">
    <property type="nucleotide sequence ID" value="XM_026839919.1"/>
</dbReference>
<dbReference type="OMA" id="LHCATHR"/>
<sequence>MQMALKYLLFLVLVGPALSIPTSQCIKLIAKLEARIAFLENRTCDNAEITPPQNCQDILNLGYTNNGIYKIFSNGETMKVYCDLTTDNGGWIVIQRRQDGLVDFYRNWADYKFGFGEMSSDFWIGLHNMHLLTREQNYELRIDMKDCNDVNKYATYGSFRVGGESALFKLQIEDYNGTAGDGLSVNNGAYFSTKDRDNDKFHLHCATHRTTGWWYRGNCGDANLNGPYSPCEWYEDSVASYYPFQDEFYGLKFIEMKIRPAL</sequence>
<dbReference type="InterPro" id="IPR050373">
    <property type="entry name" value="Fibrinogen_C-term_domain"/>
</dbReference>
<evidence type="ECO:0000313" key="4">
    <source>
        <dbReference type="Ensembl" id="ENSCINP00000021040.3"/>
    </source>
</evidence>
<keyword evidence="5" id="KW-1185">Reference proteome</keyword>
<dbReference type="GO" id="GO:0005615">
    <property type="term" value="C:extracellular space"/>
    <property type="evidence" value="ECO:0000318"/>
    <property type="project" value="GO_Central"/>
</dbReference>
<evidence type="ECO:0000313" key="5">
    <source>
        <dbReference type="Proteomes" id="UP000008144"/>
    </source>
</evidence>
<dbReference type="FunFam" id="3.90.215.10:FF:000001">
    <property type="entry name" value="Tenascin isoform 1"/>
    <property type="match status" value="1"/>
</dbReference>
<keyword evidence="1" id="KW-1015">Disulfide bond</keyword>
<dbReference type="HOGENOM" id="CLU_038628_1_3_1"/>
<dbReference type="PROSITE" id="PS51406">
    <property type="entry name" value="FIBRINOGEN_C_2"/>
    <property type="match status" value="1"/>
</dbReference>
<evidence type="ECO:0000256" key="2">
    <source>
        <dbReference type="SAM" id="SignalP"/>
    </source>
</evidence>